<gene>
    <name evidence="3" type="ORF">EHT25_25910</name>
</gene>
<dbReference type="EMBL" id="RQJO01000011">
    <property type="protein sequence ID" value="RRB00063.1"/>
    <property type="molecule type" value="Genomic_DNA"/>
</dbReference>
<dbReference type="CDD" id="cd17557">
    <property type="entry name" value="REC_Rcp-like"/>
    <property type="match status" value="1"/>
</dbReference>
<comment type="caution">
    <text evidence="3">The sequence shown here is derived from an EMBL/GenBank/DDBJ whole genome shotgun (WGS) entry which is preliminary data.</text>
</comment>
<proteinExistence type="predicted"/>
<protein>
    <submittedName>
        <fullName evidence="3">Response regulator</fullName>
    </submittedName>
</protein>
<dbReference type="PANTHER" id="PTHR44520">
    <property type="entry name" value="RESPONSE REGULATOR RCP1-RELATED"/>
    <property type="match status" value="1"/>
</dbReference>
<dbReference type="RefSeq" id="WP_124878094.1">
    <property type="nucleotide sequence ID" value="NZ_RQJO01000011.1"/>
</dbReference>
<dbReference type="Pfam" id="PF00072">
    <property type="entry name" value="Response_reg"/>
    <property type="match status" value="1"/>
</dbReference>
<evidence type="ECO:0000259" key="2">
    <source>
        <dbReference type="PROSITE" id="PS50110"/>
    </source>
</evidence>
<dbReference type="InterPro" id="IPR052893">
    <property type="entry name" value="TCS_response_regulator"/>
</dbReference>
<accession>A0A3P1BGR4</accession>
<dbReference type="OrthoDB" id="671006at2"/>
<organism evidence="3 4">
    <name type="scientific">Larkinella rosea</name>
    <dbReference type="NCBI Taxonomy" id="2025312"/>
    <lineage>
        <taxon>Bacteria</taxon>
        <taxon>Pseudomonadati</taxon>
        <taxon>Bacteroidota</taxon>
        <taxon>Cytophagia</taxon>
        <taxon>Cytophagales</taxon>
        <taxon>Spirosomataceae</taxon>
        <taxon>Larkinella</taxon>
    </lineage>
</organism>
<feature type="domain" description="Response regulatory" evidence="2">
    <location>
        <begin position="18"/>
        <end position="144"/>
    </location>
</feature>
<sequence>MPSSNRLLNSPSLQRKISVFIVDDDEDDRQFIHRAFQNVGAKHQIVQFEDGEQLMESLIGRSDSAEKIARCALIILDVNMHRMSGIEVLNAIKSNDLLKHIPTVMLSTSIEEDLVQTAYQMGANGYLQKPNLMDDYNHLVISMQACFLEVPSVRWSTLV</sequence>
<dbReference type="PROSITE" id="PS50110">
    <property type="entry name" value="RESPONSE_REGULATORY"/>
    <property type="match status" value="1"/>
</dbReference>
<dbReference type="InterPro" id="IPR011006">
    <property type="entry name" value="CheY-like_superfamily"/>
</dbReference>
<evidence type="ECO:0000313" key="4">
    <source>
        <dbReference type="Proteomes" id="UP000271925"/>
    </source>
</evidence>
<dbReference type="AlphaFoldDB" id="A0A3P1BGR4"/>
<evidence type="ECO:0000313" key="3">
    <source>
        <dbReference type="EMBL" id="RRB00063.1"/>
    </source>
</evidence>
<dbReference type="PANTHER" id="PTHR44520:SF2">
    <property type="entry name" value="RESPONSE REGULATOR RCP1"/>
    <property type="match status" value="1"/>
</dbReference>
<dbReference type="InterPro" id="IPR001789">
    <property type="entry name" value="Sig_transdc_resp-reg_receiver"/>
</dbReference>
<dbReference type="SUPFAM" id="SSF52172">
    <property type="entry name" value="CheY-like"/>
    <property type="match status" value="1"/>
</dbReference>
<feature type="modified residue" description="4-aspartylphosphate" evidence="1">
    <location>
        <position position="77"/>
    </location>
</feature>
<dbReference type="GO" id="GO:0000160">
    <property type="term" value="P:phosphorelay signal transduction system"/>
    <property type="evidence" value="ECO:0007669"/>
    <property type="project" value="InterPro"/>
</dbReference>
<keyword evidence="1" id="KW-0597">Phosphoprotein</keyword>
<evidence type="ECO:0000256" key="1">
    <source>
        <dbReference type="PROSITE-ProRule" id="PRU00169"/>
    </source>
</evidence>
<dbReference type="SMART" id="SM00448">
    <property type="entry name" value="REC"/>
    <property type="match status" value="1"/>
</dbReference>
<name>A0A3P1BGR4_9BACT</name>
<keyword evidence="4" id="KW-1185">Reference proteome</keyword>
<dbReference type="Proteomes" id="UP000271925">
    <property type="component" value="Unassembled WGS sequence"/>
</dbReference>
<dbReference type="Gene3D" id="3.40.50.2300">
    <property type="match status" value="1"/>
</dbReference>
<reference evidence="3 4" key="1">
    <citation type="submission" date="2018-11" db="EMBL/GenBank/DDBJ databases">
        <authorList>
            <person name="Zhou Z."/>
            <person name="Wang G."/>
        </authorList>
    </citation>
    <scope>NUCLEOTIDE SEQUENCE [LARGE SCALE GENOMIC DNA]</scope>
    <source>
        <strain evidence="3 4">KCTC52004</strain>
    </source>
</reference>